<feature type="non-terminal residue" evidence="1">
    <location>
        <position position="39"/>
    </location>
</feature>
<evidence type="ECO:0000313" key="1">
    <source>
        <dbReference type="EMBL" id="MCI74731.1"/>
    </source>
</evidence>
<dbReference type="AlphaFoldDB" id="A0A392UME2"/>
<comment type="caution">
    <text evidence="1">The sequence shown here is derived from an EMBL/GenBank/DDBJ whole genome shotgun (WGS) entry which is preliminary data.</text>
</comment>
<dbReference type="EMBL" id="LXQA010866490">
    <property type="protein sequence ID" value="MCI74731.1"/>
    <property type="molecule type" value="Genomic_DNA"/>
</dbReference>
<accession>A0A392UME2</accession>
<proteinExistence type="predicted"/>
<sequence>MEPPERGGNKHGMCVWLRGESFKVGNSGVGDIRVKIRGL</sequence>
<keyword evidence="2" id="KW-1185">Reference proteome</keyword>
<reference evidence="1 2" key="1">
    <citation type="journal article" date="2018" name="Front. Plant Sci.">
        <title>Red Clover (Trifolium pratense) and Zigzag Clover (T. medium) - A Picture of Genomic Similarities and Differences.</title>
        <authorList>
            <person name="Dluhosova J."/>
            <person name="Istvanek J."/>
            <person name="Nedelnik J."/>
            <person name="Repkova J."/>
        </authorList>
    </citation>
    <scope>NUCLEOTIDE SEQUENCE [LARGE SCALE GENOMIC DNA]</scope>
    <source>
        <strain evidence="2">cv. 10/8</strain>
        <tissue evidence="1">Leaf</tissue>
    </source>
</reference>
<protein>
    <submittedName>
        <fullName evidence="1">Uncharacterized protein</fullName>
    </submittedName>
</protein>
<dbReference type="Proteomes" id="UP000265520">
    <property type="component" value="Unassembled WGS sequence"/>
</dbReference>
<organism evidence="1 2">
    <name type="scientific">Trifolium medium</name>
    <dbReference type="NCBI Taxonomy" id="97028"/>
    <lineage>
        <taxon>Eukaryota</taxon>
        <taxon>Viridiplantae</taxon>
        <taxon>Streptophyta</taxon>
        <taxon>Embryophyta</taxon>
        <taxon>Tracheophyta</taxon>
        <taxon>Spermatophyta</taxon>
        <taxon>Magnoliopsida</taxon>
        <taxon>eudicotyledons</taxon>
        <taxon>Gunneridae</taxon>
        <taxon>Pentapetalae</taxon>
        <taxon>rosids</taxon>
        <taxon>fabids</taxon>
        <taxon>Fabales</taxon>
        <taxon>Fabaceae</taxon>
        <taxon>Papilionoideae</taxon>
        <taxon>50 kb inversion clade</taxon>
        <taxon>NPAAA clade</taxon>
        <taxon>Hologalegina</taxon>
        <taxon>IRL clade</taxon>
        <taxon>Trifolieae</taxon>
        <taxon>Trifolium</taxon>
    </lineage>
</organism>
<evidence type="ECO:0000313" key="2">
    <source>
        <dbReference type="Proteomes" id="UP000265520"/>
    </source>
</evidence>
<name>A0A392UME2_9FABA</name>